<dbReference type="Proteomes" id="UP001497680">
    <property type="component" value="Unassembled WGS sequence"/>
</dbReference>
<name>A0ACC0CVS7_9PEZI</name>
<organism evidence="1 2">
    <name type="scientific">Hypoxylon rubiginosum</name>
    <dbReference type="NCBI Taxonomy" id="110542"/>
    <lineage>
        <taxon>Eukaryota</taxon>
        <taxon>Fungi</taxon>
        <taxon>Dikarya</taxon>
        <taxon>Ascomycota</taxon>
        <taxon>Pezizomycotina</taxon>
        <taxon>Sordariomycetes</taxon>
        <taxon>Xylariomycetidae</taxon>
        <taxon>Xylariales</taxon>
        <taxon>Hypoxylaceae</taxon>
        <taxon>Hypoxylon</taxon>
    </lineage>
</organism>
<keyword evidence="2" id="KW-1185">Reference proteome</keyword>
<sequence length="311" mass="36375">MDAIQAEILLEIVLHMDIKSMLQLKRVNKAFAQLISNYERSISVGHITRFPLPPSGNVLSSDQVNRRAIGFGTFEMVRELERRDDRINWVYRMIAVDTMSFPPEVGLTNDTQSQRFYLLVTRSIWQCDQIADLTANRQDSGLLELNNPLSRPCQIDYIRRLPLEDIAMMYYLIDYLSTMFSYGHPDWSESDPELIERITVFEESVLRHGSWFLWAYFNEDRTWKRSASKILNLGMKELEEWEQGAEGTQPGLKQNVMRRFSELVRSRRHLTDKMYVIVRRTVLGTNETWVDSDDEGDEGNEVDQDDDDDDD</sequence>
<proteinExistence type="predicted"/>
<gene>
    <name evidence="1" type="ORF">F4821DRAFT_242757</name>
</gene>
<evidence type="ECO:0000313" key="2">
    <source>
        <dbReference type="Proteomes" id="UP001497680"/>
    </source>
</evidence>
<protein>
    <submittedName>
        <fullName evidence="1">Uncharacterized protein</fullName>
    </submittedName>
</protein>
<dbReference type="EMBL" id="MU394337">
    <property type="protein sequence ID" value="KAI6084398.1"/>
    <property type="molecule type" value="Genomic_DNA"/>
</dbReference>
<comment type="caution">
    <text evidence="1">The sequence shown here is derived from an EMBL/GenBank/DDBJ whole genome shotgun (WGS) entry which is preliminary data.</text>
</comment>
<evidence type="ECO:0000313" key="1">
    <source>
        <dbReference type="EMBL" id="KAI6084398.1"/>
    </source>
</evidence>
<accession>A0ACC0CVS7</accession>
<reference evidence="1 2" key="1">
    <citation type="journal article" date="2022" name="New Phytol.">
        <title>Ecological generalism drives hyperdiversity of secondary metabolite gene clusters in xylarialean endophytes.</title>
        <authorList>
            <person name="Franco M.E.E."/>
            <person name="Wisecaver J.H."/>
            <person name="Arnold A.E."/>
            <person name="Ju Y.M."/>
            <person name="Slot J.C."/>
            <person name="Ahrendt S."/>
            <person name="Moore L.P."/>
            <person name="Eastman K.E."/>
            <person name="Scott K."/>
            <person name="Konkel Z."/>
            <person name="Mondo S.J."/>
            <person name="Kuo A."/>
            <person name="Hayes R.D."/>
            <person name="Haridas S."/>
            <person name="Andreopoulos B."/>
            <person name="Riley R."/>
            <person name="LaButti K."/>
            <person name="Pangilinan J."/>
            <person name="Lipzen A."/>
            <person name="Amirebrahimi M."/>
            <person name="Yan J."/>
            <person name="Adam C."/>
            <person name="Keymanesh K."/>
            <person name="Ng V."/>
            <person name="Louie K."/>
            <person name="Northen T."/>
            <person name="Drula E."/>
            <person name="Henrissat B."/>
            <person name="Hsieh H.M."/>
            <person name="Youens-Clark K."/>
            <person name="Lutzoni F."/>
            <person name="Miadlikowska J."/>
            <person name="Eastwood D.C."/>
            <person name="Hamelin R.C."/>
            <person name="Grigoriev I.V."/>
            <person name="U'Ren J.M."/>
        </authorList>
    </citation>
    <scope>NUCLEOTIDE SEQUENCE [LARGE SCALE GENOMIC DNA]</scope>
    <source>
        <strain evidence="1 2">ER1909</strain>
    </source>
</reference>